<feature type="site" description="Important for catalysis" evidence="15">
    <location>
        <position position="192"/>
    </location>
</feature>
<evidence type="ECO:0000259" key="17">
    <source>
        <dbReference type="SMART" id="SM01329"/>
    </source>
</evidence>
<evidence type="ECO:0000256" key="13">
    <source>
        <dbReference type="ARBA" id="ARBA00023027"/>
    </source>
</evidence>
<keyword evidence="13 15" id="KW-0520">NAD</keyword>
<evidence type="ECO:0000256" key="9">
    <source>
        <dbReference type="ARBA" id="ARBA00022605"/>
    </source>
</evidence>
<dbReference type="SUPFAM" id="SSF53659">
    <property type="entry name" value="Isocitrate/Isopropylmalate dehydrogenase-like"/>
    <property type="match status" value="1"/>
</dbReference>
<dbReference type="InterPro" id="IPR019818">
    <property type="entry name" value="IsoCit/isopropylmalate_DH_CS"/>
</dbReference>
<evidence type="ECO:0000256" key="6">
    <source>
        <dbReference type="ARBA" id="ARBA00011738"/>
    </source>
</evidence>
<comment type="cofactor">
    <cofactor evidence="2">
        <name>Mn(2+)</name>
        <dbReference type="ChEBI" id="CHEBI:29035"/>
    </cofactor>
</comment>
<feature type="binding site" evidence="15">
    <location>
        <position position="96"/>
    </location>
    <ligand>
        <name>substrate</name>
    </ligand>
</feature>
<dbReference type="GO" id="GO:0003862">
    <property type="term" value="F:3-isopropylmalate dehydrogenase activity"/>
    <property type="evidence" value="ECO:0007669"/>
    <property type="project" value="UniProtKB-UniRule"/>
</dbReference>
<evidence type="ECO:0000256" key="15">
    <source>
        <dbReference type="HAMAP-Rule" id="MF_01033"/>
    </source>
</evidence>
<feature type="binding site" evidence="15">
    <location>
        <position position="224"/>
    </location>
    <ligand>
        <name>Mg(2+)</name>
        <dbReference type="ChEBI" id="CHEBI:18420"/>
    </ligand>
</feature>
<evidence type="ECO:0000256" key="16">
    <source>
        <dbReference type="RuleBase" id="RU004445"/>
    </source>
</evidence>
<keyword evidence="14 15" id="KW-0100">Branched-chain amino acid biosynthesis</keyword>
<dbReference type="PROSITE" id="PS00470">
    <property type="entry name" value="IDH_IMDH"/>
    <property type="match status" value="1"/>
</dbReference>
<dbReference type="HAMAP" id="MF_01033">
    <property type="entry name" value="LeuB_type1"/>
    <property type="match status" value="1"/>
</dbReference>
<evidence type="ECO:0000256" key="12">
    <source>
        <dbReference type="ARBA" id="ARBA00023002"/>
    </source>
</evidence>
<dbReference type="AlphaFoldDB" id="A0A7S8J1J8"/>
<feature type="binding site" evidence="15">
    <location>
        <position position="134"/>
    </location>
    <ligand>
        <name>substrate</name>
    </ligand>
</feature>
<evidence type="ECO:0000256" key="14">
    <source>
        <dbReference type="ARBA" id="ARBA00023304"/>
    </source>
</evidence>
<feature type="binding site" evidence="15">
    <location>
        <begin position="76"/>
        <end position="89"/>
    </location>
    <ligand>
        <name>NAD(+)</name>
        <dbReference type="ChEBI" id="CHEBI:57540"/>
    </ligand>
</feature>
<feature type="binding site" evidence="15">
    <location>
        <position position="252"/>
    </location>
    <ligand>
        <name>Mg(2+)</name>
        <dbReference type="ChEBI" id="CHEBI:18420"/>
    </ligand>
</feature>
<comment type="catalytic activity">
    <reaction evidence="1 15 16">
        <text>(2R,3S)-3-isopropylmalate + NAD(+) = 4-methyl-2-oxopentanoate + CO2 + NADH</text>
        <dbReference type="Rhea" id="RHEA:32271"/>
        <dbReference type="ChEBI" id="CHEBI:16526"/>
        <dbReference type="ChEBI" id="CHEBI:17865"/>
        <dbReference type="ChEBI" id="CHEBI:35121"/>
        <dbReference type="ChEBI" id="CHEBI:57540"/>
        <dbReference type="ChEBI" id="CHEBI:57945"/>
        <dbReference type="EC" id="1.1.1.85"/>
    </reaction>
</comment>
<gene>
    <name evidence="15" type="primary">leuB</name>
    <name evidence="18" type="ORF">Nkreftii_003653</name>
</gene>
<protein>
    <recommendedName>
        <fullName evidence="15">3-isopropylmalate dehydrogenase</fullName>
        <ecNumber evidence="15">1.1.1.85</ecNumber>
    </recommendedName>
    <alternativeName>
        <fullName evidence="15">3-IPM-DH</fullName>
    </alternativeName>
    <alternativeName>
        <fullName evidence="15">Beta-IPM dehydrogenase</fullName>
        <shortName evidence="15">IMDH</shortName>
    </alternativeName>
</protein>
<evidence type="ECO:0000256" key="8">
    <source>
        <dbReference type="ARBA" id="ARBA00022490"/>
    </source>
</evidence>
<keyword evidence="15" id="KW-0464">Manganese</keyword>
<feature type="binding site" evidence="15">
    <location>
        <position position="248"/>
    </location>
    <ligand>
        <name>Mg(2+)</name>
        <dbReference type="ChEBI" id="CHEBI:18420"/>
    </ligand>
</feature>
<evidence type="ECO:0000256" key="1">
    <source>
        <dbReference type="ARBA" id="ARBA00000624"/>
    </source>
</evidence>
<dbReference type="SMART" id="SM01329">
    <property type="entry name" value="Iso_dh"/>
    <property type="match status" value="1"/>
</dbReference>
<evidence type="ECO:0000256" key="4">
    <source>
        <dbReference type="ARBA" id="ARBA00004762"/>
    </source>
</evidence>
<comment type="similarity">
    <text evidence="5 15">Belongs to the isocitrate and isopropylmalate dehydrogenases family. LeuB type 1 subfamily.</text>
</comment>
<dbReference type="InterPro" id="IPR004429">
    <property type="entry name" value="Isopropylmalate_DH"/>
</dbReference>
<feature type="binding site" evidence="15">
    <location>
        <position position="224"/>
    </location>
    <ligand>
        <name>substrate</name>
    </ligand>
</feature>
<keyword evidence="8 15" id="KW-0963">Cytoplasm</keyword>
<dbReference type="PANTHER" id="PTHR42979:SF1">
    <property type="entry name" value="3-ISOPROPYLMALATE DEHYDROGENASE"/>
    <property type="match status" value="1"/>
</dbReference>
<keyword evidence="9 15" id="KW-0028">Amino-acid biosynthesis</keyword>
<dbReference type="GO" id="GO:0051287">
    <property type="term" value="F:NAD binding"/>
    <property type="evidence" value="ECO:0007669"/>
    <property type="project" value="InterPro"/>
</dbReference>
<reference evidence="18 19" key="1">
    <citation type="journal article" date="2020" name="ISME J.">
        <title>Enrichment and physiological characterization of a novel comammox Nitrospira indicates ammonium inhibition of complete nitrification.</title>
        <authorList>
            <person name="Sakoula D."/>
            <person name="Koch H."/>
            <person name="Frank J."/>
            <person name="Jetten M.S.M."/>
            <person name="van Kessel M.A.H.J."/>
            <person name="Lucker S."/>
        </authorList>
    </citation>
    <scope>NUCLEOTIDE SEQUENCE [LARGE SCALE GENOMIC DNA]</scope>
    <source>
        <strain evidence="18">Comreactor17</strain>
    </source>
</reference>
<feature type="binding site" evidence="15">
    <location>
        <begin position="281"/>
        <end position="293"/>
    </location>
    <ligand>
        <name>NAD(+)</name>
        <dbReference type="ChEBI" id="CHEBI:57540"/>
    </ligand>
</feature>
<evidence type="ECO:0000256" key="7">
    <source>
        <dbReference type="ARBA" id="ARBA00022430"/>
    </source>
</evidence>
<comment type="pathway">
    <text evidence="4 15 16">Amino-acid biosynthesis; L-leucine biosynthesis; L-leucine from 3-methyl-2-oxobutanoate: step 3/4.</text>
</comment>
<dbReference type="PANTHER" id="PTHR42979">
    <property type="entry name" value="3-ISOPROPYLMALATE DEHYDROGENASE"/>
    <property type="match status" value="1"/>
</dbReference>
<dbReference type="Gene3D" id="3.40.718.10">
    <property type="entry name" value="Isopropylmalate Dehydrogenase"/>
    <property type="match status" value="1"/>
</dbReference>
<name>A0A7S8J1J8_9BACT</name>
<evidence type="ECO:0000256" key="3">
    <source>
        <dbReference type="ARBA" id="ARBA00004496"/>
    </source>
</evidence>
<evidence type="ECO:0000313" key="19">
    <source>
        <dbReference type="Proteomes" id="UP000593737"/>
    </source>
</evidence>
<dbReference type="EC" id="1.1.1.85" evidence="15"/>
<dbReference type="UniPathway" id="UPA00048">
    <property type="reaction ID" value="UER00072"/>
</dbReference>
<proteinExistence type="inferred from homology"/>
<keyword evidence="12 15" id="KW-0560">Oxidoreductase</keyword>
<comment type="subunit">
    <text evidence="6 15 16">Homodimer.</text>
</comment>
<dbReference type="GO" id="GO:0000287">
    <property type="term" value="F:magnesium ion binding"/>
    <property type="evidence" value="ECO:0007669"/>
    <property type="project" value="InterPro"/>
</dbReference>
<dbReference type="Pfam" id="PF00180">
    <property type="entry name" value="Iso_dh"/>
    <property type="match status" value="1"/>
</dbReference>
<accession>A0A7S8J1J8</accession>
<feature type="domain" description="Isopropylmalate dehydrogenase-like" evidence="17">
    <location>
        <begin position="4"/>
        <end position="352"/>
    </location>
</feature>
<organism evidence="18 19">
    <name type="scientific">Candidatus Nitrospira kreftii</name>
    <dbReference type="NCBI Taxonomy" id="2652173"/>
    <lineage>
        <taxon>Bacteria</taxon>
        <taxon>Pseudomonadati</taxon>
        <taxon>Nitrospirota</taxon>
        <taxon>Nitrospiria</taxon>
        <taxon>Nitrospirales</taxon>
        <taxon>Nitrospiraceae</taxon>
        <taxon>Nitrospira</taxon>
    </lineage>
</organism>
<evidence type="ECO:0000256" key="2">
    <source>
        <dbReference type="ARBA" id="ARBA00001936"/>
    </source>
</evidence>
<sequence>MKAKIAVLAGDGVGREIVPEAVKVLKVIAQKYGHTFEFATADIGGQAIDKFGVPLPNDTLALAKQSDAVLLGAVGGPRWESLEYSLRPERALLGIREALGLYANLRPAKVYSNLVDASTLKREVIEGIDILVIRELTGGIYFGKPKGVEKLPNGQERGFNTEVYTTEEVRRIAKVAFEAARKRRKKVTSVDKANVLESSELWRKVVIDVHASYPDVELGHIYVDNAAMQLVRNPRQFDVLLCNNMFGDILSDEAAMLTGSIGMLPSASIGAKVGLFEPIHGSAPDIAGRNIANPIATIASAGMMLSYAFQLEKEAEAIEQAIVRTLDLGYRTKDIQSPGAQIVGTVEMGDAIIKNLGQ</sequence>
<dbReference type="KEGG" id="nkf:Nkreftii_003653"/>
<comment type="subcellular location">
    <subcellularLocation>
        <location evidence="3 15">Cytoplasm</location>
    </subcellularLocation>
</comment>
<dbReference type="FunFam" id="3.40.718.10:FF:000028">
    <property type="entry name" value="3-isopropylmalate dehydrogenase"/>
    <property type="match status" value="1"/>
</dbReference>
<dbReference type="GO" id="GO:0005829">
    <property type="term" value="C:cytosol"/>
    <property type="evidence" value="ECO:0007669"/>
    <property type="project" value="TreeGrafter"/>
</dbReference>
<dbReference type="GO" id="GO:0009098">
    <property type="term" value="P:L-leucine biosynthetic process"/>
    <property type="evidence" value="ECO:0007669"/>
    <property type="project" value="UniProtKB-UniRule"/>
</dbReference>
<evidence type="ECO:0000256" key="5">
    <source>
        <dbReference type="ARBA" id="ARBA00008319"/>
    </source>
</evidence>
<evidence type="ECO:0000313" key="18">
    <source>
        <dbReference type="EMBL" id="QPD05879.1"/>
    </source>
</evidence>
<evidence type="ECO:0000256" key="11">
    <source>
        <dbReference type="ARBA" id="ARBA00022842"/>
    </source>
</evidence>
<evidence type="ECO:0000256" key="10">
    <source>
        <dbReference type="ARBA" id="ARBA00022723"/>
    </source>
</evidence>
<dbReference type="EMBL" id="CP047423">
    <property type="protein sequence ID" value="QPD05879.1"/>
    <property type="molecule type" value="Genomic_DNA"/>
</dbReference>
<keyword evidence="10 15" id="KW-0479">Metal-binding</keyword>
<keyword evidence="11 15" id="KW-0460">Magnesium</keyword>
<feature type="binding site" evidence="15">
    <location>
        <position position="106"/>
    </location>
    <ligand>
        <name>substrate</name>
    </ligand>
</feature>
<dbReference type="NCBIfam" id="TIGR00169">
    <property type="entry name" value="leuB"/>
    <property type="match status" value="1"/>
</dbReference>
<comment type="cofactor">
    <cofactor evidence="15 16">
        <name>Mg(2+)</name>
        <dbReference type="ChEBI" id="CHEBI:18420"/>
    </cofactor>
    <cofactor evidence="15 16">
        <name>Mn(2+)</name>
        <dbReference type="ChEBI" id="CHEBI:29035"/>
    </cofactor>
    <text evidence="15 16">Binds 1 Mg(2+) or Mn(2+) ion per subunit.</text>
</comment>
<comment type="function">
    <text evidence="15 16">Catalyzes the oxidation of 3-carboxy-2-hydroxy-4-methylpentanoate (3-isopropylmalate) to 3-carboxy-4-methyl-2-oxopentanoate. The product decarboxylates to 4-methyl-2 oxopentanoate.</text>
</comment>
<dbReference type="Proteomes" id="UP000593737">
    <property type="component" value="Chromosome"/>
</dbReference>
<feature type="site" description="Important for catalysis" evidence="15">
    <location>
        <position position="141"/>
    </location>
</feature>
<keyword evidence="7 15" id="KW-0432">Leucine biosynthesis</keyword>
<dbReference type="InterPro" id="IPR024084">
    <property type="entry name" value="IsoPropMal-DH-like_dom"/>
</dbReference>